<dbReference type="Gene3D" id="3.40.50.300">
    <property type="entry name" value="P-loop containing nucleotide triphosphate hydrolases"/>
    <property type="match status" value="1"/>
</dbReference>
<sequence>MDKNIQGRIFLVGCPRSGTTLLQSMIAAHTKIASFPESHFFEHLNASWPWGVVLGVASRRAQSQFDKFLRVISEEEMHQCVPQKAWFSQQYASGFIEVLDTVTQKQGKSLWLEKTPQHIHQIATIEKFVKNAKFIHLIRNGTDVVSSLYEASRKHPEKTWGGPWDIDKCIQTWIKDVEVSRRHLNQSNHRLVRYENLVQDTQSVLKKLCEFMGVEFDEKMLQEYGEAAKQVVREHEWAWKASAGEPIRNANGEKFAKLFDEGQREYIIQEVSKVNLEEFAP</sequence>
<evidence type="ECO:0000313" key="2">
    <source>
        <dbReference type="EMBL" id="MBO0348030.1"/>
    </source>
</evidence>
<protein>
    <submittedName>
        <fullName evidence="2">Sulfotransferase</fullName>
    </submittedName>
</protein>
<dbReference type="SUPFAM" id="SSF52540">
    <property type="entry name" value="P-loop containing nucleoside triphosphate hydrolases"/>
    <property type="match status" value="1"/>
</dbReference>
<keyword evidence="3" id="KW-1185">Reference proteome</keyword>
<keyword evidence="1" id="KW-0808">Transferase</keyword>
<evidence type="ECO:0000256" key="1">
    <source>
        <dbReference type="ARBA" id="ARBA00022679"/>
    </source>
</evidence>
<dbReference type="RefSeq" id="WP_207086599.1">
    <property type="nucleotide sequence ID" value="NZ_JAFLQW010000064.1"/>
</dbReference>
<dbReference type="Proteomes" id="UP000664844">
    <property type="component" value="Unassembled WGS sequence"/>
</dbReference>
<reference evidence="2 3" key="1">
    <citation type="submission" date="2021-03" db="EMBL/GenBank/DDBJ databases">
        <title>Metabolic Capacity of the Antarctic Cyanobacterium Phormidium pseudopriestleyi that Sustains Oxygenic Photosynthesis in the Presence of Hydrogen Sulfide.</title>
        <authorList>
            <person name="Lumian J.E."/>
            <person name="Jungblut A.D."/>
            <person name="Dillon M.L."/>
            <person name="Hawes I."/>
            <person name="Doran P.T."/>
            <person name="Mackey T.J."/>
            <person name="Dick G.J."/>
            <person name="Grettenberger C.L."/>
            <person name="Sumner D.Y."/>
        </authorList>
    </citation>
    <scope>NUCLEOTIDE SEQUENCE [LARGE SCALE GENOMIC DNA]</scope>
    <source>
        <strain evidence="2 3">FRX01</strain>
    </source>
</reference>
<dbReference type="Pfam" id="PF13469">
    <property type="entry name" value="Sulfotransfer_3"/>
    <property type="match status" value="1"/>
</dbReference>
<dbReference type="PANTHER" id="PTHR12788:SF10">
    <property type="entry name" value="PROTEIN-TYROSINE SULFOTRANSFERASE"/>
    <property type="match status" value="1"/>
</dbReference>
<accession>A0ABS3FLQ7</accession>
<organism evidence="2 3">
    <name type="scientific">Phormidium pseudopriestleyi FRX01</name>
    <dbReference type="NCBI Taxonomy" id="1759528"/>
    <lineage>
        <taxon>Bacteria</taxon>
        <taxon>Bacillati</taxon>
        <taxon>Cyanobacteriota</taxon>
        <taxon>Cyanophyceae</taxon>
        <taxon>Oscillatoriophycideae</taxon>
        <taxon>Oscillatoriales</taxon>
        <taxon>Oscillatoriaceae</taxon>
        <taxon>Phormidium</taxon>
    </lineage>
</organism>
<dbReference type="PANTHER" id="PTHR12788">
    <property type="entry name" value="PROTEIN-TYROSINE SULFOTRANSFERASE 2"/>
    <property type="match status" value="1"/>
</dbReference>
<dbReference type="EMBL" id="JAFLQW010000064">
    <property type="protein sequence ID" value="MBO0348030.1"/>
    <property type="molecule type" value="Genomic_DNA"/>
</dbReference>
<dbReference type="InterPro" id="IPR026634">
    <property type="entry name" value="TPST-like"/>
</dbReference>
<name>A0ABS3FLQ7_9CYAN</name>
<proteinExistence type="predicted"/>
<gene>
    <name evidence="2" type="ORF">J0895_02700</name>
</gene>
<comment type="caution">
    <text evidence="2">The sequence shown here is derived from an EMBL/GenBank/DDBJ whole genome shotgun (WGS) entry which is preliminary data.</text>
</comment>
<dbReference type="InterPro" id="IPR027417">
    <property type="entry name" value="P-loop_NTPase"/>
</dbReference>
<evidence type="ECO:0000313" key="3">
    <source>
        <dbReference type="Proteomes" id="UP000664844"/>
    </source>
</evidence>